<protein>
    <submittedName>
        <fullName evidence="1">DUF1819 family protein</fullName>
    </submittedName>
</protein>
<keyword evidence="2" id="KW-1185">Reference proteome</keyword>
<dbReference type="Proteomes" id="UP000516438">
    <property type="component" value="Chromosome"/>
</dbReference>
<gene>
    <name evidence="1" type="ORF">H0S70_11100</name>
</gene>
<dbReference type="RefSeq" id="WP_188320842.1">
    <property type="nucleotide sequence ID" value="NZ_CP060203.1"/>
</dbReference>
<evidence type="ECO:0000313" key="1">
    <source>
        <dbReference type="EMBL" id="QNS40897.1"/>
    </source>
</evidence>
<dbReference type="Pfam" id="PF08849">
    <property type="entry name" value="BrxA"/>
    <property type="match status" value="1"/>
</dbReference>
<dbReference type="InterPro" id="IPR023137">
    <property type="entry name" value="BrxA_sf"/>
</dbReference>
<dbReference type="Gene3D" id="1.10.3540.10">
    <property type="entry name" value="uncharacterized protein from magnetospirillum magneticum domain"/>
    <property type="match status" value="1"/>
</dbReference>
<sequence length="198" mass="22921">MTDPHKYSFSFTTASLMINGMVQIAESKRNNSDFNYIEIFGNGKSATGKKYYAELNKRLKNLTSDEIDLLINGDLPTQKQICFLAVCKTYGFINDFTIEVLRNKLLVFDYEITDGDYLSFFRGKMQEHDELEGLTPQTENKVKSVIFKIYEQAGIIDSIKNRMIQPQFVDSKVLETIRKDNPNWLKIFLISDTDIKRL</sequence>
<proteinExistence type="predicted"/>
<reference evidence="1 2" key="1">
    <citation type="submission" date="2020-07" db="EMBL/GenBank/DDBJ databases">
        <title>Complete genome and description of Chryseobacterium manosquense strain Marseille-Q2069 sp. nov.</title>
        <authorList>
            <person name="Boxberger M."/>
        </authorList>
    </citation>
    <scope>NUCLEOTIDE SEQUENCE [LARGE SCALE GENOMIC DNA]</scope>
    <source>
        <strain evidence="1 2">Marseille-Q2069</strain>
    </source>
</reference>
<evidence type="ECO:0000313" key="2">
    <source>
        <dbReference type="Proteomes" id="UP000516438"/>
    </source>
</evidence>
<dbReference type="InterPro" id="IPR014948">
    <property type="entry name" value="BrxA"/>
</dbReference>
<dbReference type="KEGG" id="cmaq:H0S70_11100"/>
<name>A0A7H1DV89_9FLAO</name>
<organism evidence="1 2">
    <name type="scientific">Chryseobacterium manosquense</name>
    <dbReference type="NCBI Taxonomy" id="2754694"/>
    <lineage>
        <taxon>Bacteria</taxon>
        <taxon>Pseudomonadati</taxon>
        <taxon>Bacteroidota</taxon>
        <taxon>Flavobacteriia</taxon>
        <taxon>Flavobacteriales</taxon>
        <taxon>Weeksellaceae</taxon>
        <taxon>Chryseobacterium group</taxon>
        <taxon>Chryseobacterium</taxon>
    </lineage>
</organism>
<dbReference type="EMBL" id="CP060203">
    <property type="protein sequence ID" value="QNS40897.1"/>
    <property type="molecule type" value="Genomic_DNA"/>
</dbReference>
<accession>A0A7H1DV89</accession>
<dbReference type="AlphaFoldDB" id="A0A7H1DV89"/>